<evidence type="ECO:0000313" key="13">
    <source>
        <dbReference type="Proteomes" id="UP000184375"/>
    </source>
</evidence>
<dbReference type="InterPro" id="IPR027417">
    <property type="entry name" value="P-loop_NTPase"/>
</dbReference>
<dbReference type="GO" id="GO:0004518">
    <property type="term" value="F:nuclease activity"/>
    <property type="evidence" value="ECO:0007669"/>
    <property type="project" value="UniProtKB-KW"/>
</dbReference>
<comment type="similarity">
    <text evidence="2">In the central section; belongs to the CRISPR-associated helicase Cas3 family.</text>
</comment>
<evidence type="ECO:0000256" key="3">
    <source>
        <dbReference type="ARBA" id="ARBA00022722"/>
    </source>
</evidence>
<keyword evidence="4" id="KW-0479">Metal-binding</keyword>
<evidence type="ECO:0000256" key="5">
    <source>
        <dbReference type="ARBA" id="ARBA00022741"/>
    </source>
</evidence>
<dbReference type="NCBIfam" id="TIGR01587">
    <property type="entry name" value="cas3_core"/>
    <property type="match status" value="1"/>
</dbReference>
<reference evidence="13" key="1">
    <citation type="submission" date="2016-11" db="EMBL/GenBank/DDBJ databases">
        <authorList>
            <person name="Varghese N."/>
            <person name="Submissions S."/>
        </authorList>
    </citation>
    <scope>NUCLEOTIDE SEQUENCE [LARGE SCALE GENOMIC DNA]</scope>
    <source>
        <strain evidence="13">DSM 18802</strain>
    </source>
</reference>
<dbReference type="Proteomes" id="UP000184375">
    <property type="component" value="Unassembled WGS sequence"/>
</dbReference>
<evidence type="ECO:0000256" key="7">
    <source>
        <dbReference type="ARBA" id="ARBA00022806"/>
    </source>
</evidence>
<dbReference type="CDD" id="cd17930">
    <property type="entry name" value="DEXHc_cas3"/>
    <property type="match status" value="1"/>
</dbReference>
<protein>
    <submittedName>
        <fullName evidence="12">CRISPR-associated helicase, Cas3 family</fullName>
    </submittedName>
</protein>
<dbReference type="GO" id="GO:0051607">
    <property type="term" value="P:defense response to virus"/>
    <property type="evidence" value="ECO:0007669"/>
    <property type="project" value="UniProtKB-KW"/>
</dbReference>
<name>A0A1M7MGZ4_9FIRM</name>
<evidence type="ECO:0000256" key="8">
    <source>
        <dbReference type="ARBA" id="ARBA00022840"/>
    </source>
</evidence>
<dbReference type="InterPro" id="IPR006483">
    <property type="entry name" value="CRISPR-assoc_Cas3_HD"/>
</dbReference>
<dbReference type="STRING" id="447595.SAMN05660826_02284"/>
<evidence type="ECO:0000256" key="9">
    <source>
        <dbReference type="ARBA" id="ARBA00023118"/>
    </source>
</evidence>
<dbReference type="AlphaFoldDB" id="A0A1M7MGZ4"/>
<dbReference type="Gene3D" id="3.40.50.300">
    <property type="entry name" value="P-loop containing nucleotide triphosphate hydrolases"/>
    <property type="match status" value="2"/>
</dbReference>
<dbReference type="InterPro" id="IPR006474">
    <property type="entry name" value="Helicase_Cas3_CRISPR-ass_core"/>
</dbReference>
<dbReference type="SUPFAM" id="SSF109604">
    <property type="entry name" value="HD-domain/PDEase-like"/>
    <property type="match status" value="1"/>
</dbReference>
<dbReference type="InterPro" id="IPR003607">
    <property type="entry name" value="HD/PDEase_dom"/>
</dbReference>
<organism evidence="12 13">
    <name type="scientific">Caldanaerovirga acetigignens</name>
    <dbReference type="NCBI Taxonomy" id="447595"/>
    <lineage>
        <taxon>Bacteria</taxon>
        <taxon>Bacillati</taxon>
        <taxon>Bacillota</taxon>
        <taxon>Clostridia</taxon>
        <taxon>Thermosediminibacterales</taxon>
        <taxon>Thermosediminibacteraceae</taxon>
        <taxon>Caldanaerovirga</taxon>
    </lineage>
</organism>
<feature type="domain" description="HD Cas3-type" evidence="11">
    <location>
        <begin position="11"/>
        <end position="223"/>
    </location>
</feature>
<evidence type="ECO:0000259" key="10">
    <source>
        <dbReference type="PROSITE" id="PS51192"/>
    </source>
</evidence>
<dbReference type="OrthoDB" id="9810236at2"/>
<dbReference type="GO" id="GO:0043138">
    <property type="term" value="F:3'-5' DNA helicase activity"/>
    <property type="evidence" value="ECO:0007669"/>
    <property type="project" value="TreeGrafter"/>
</dbReference>
<accession>A0A1M7MGZ4</accession>
<dbReference type="PANTHER" id="PTHR47957:SF3">
    <property type="entry name" value="ATP-DEPENDENT HELICASE HRQ1"/>
    <property type="match status" value="1"/>
</dbReference>
<dbReference type="InterPro" id="IPR014001">
    <property type="entry name" value="Helicase_ATP-bd"/>
</dbReference>
<keyword evidence="9" id="KW-0051">Antiviral defense</keyword>
<dbReference type="SMART" id="SM00487">
    <property type="entry name" value="DEXDc"/>
    <property type="match status" value="1"/>
</dbReference>
<dbReference type="SUPFAM" id="SSF52540">
    <property type="entry name" value="P-loop containing nucleoside triphosphate hydrolases"/>
    <property type="match status" value="1"/>
</dbReference>
<dbReference type="PROSITE" id="PS51643">
    <property type="entry name" value="HD_CAS3"/>
    <property type="match status" value="1"/>
</dbReference>
<dbReference type="GO" id="GO:0006289">
    <property type="term" value="P:nucleotide-excision repair"/>
    <property type="evidence" value="ECO:0007669"/>
    <property type="project" value="TreeGrafter"/>
</dbReference>
<keyword evidence="6" id="KW-0378">Hydrolase</keyword>
<dbReference type="GO" id="GO:0016787">
    <property type="term" value="F:hydrolase activity"/>
    <property type="evidence" value="ECO:0007669"/>
    <property type="project" value="UniProtKB-KW"/>
</dbReference>
<dbReference type="Pfam" id="PF22590">
    <property type="entry name" value="Cas3-like_C_2"/>
    <property type="match status" value="1"/>
</dbReference>
<comment type="similarity">
    <text evidence="1">In the N-terminal section; belongs to the CRISPR-associated nuclease Cas3-HD family.</text>
</comment>
<dbReference type="PANTHER" id="PTHR47957">
    <property type="entry name" value="ATP-DEPENDENT HELICASE HRQ1"/>
    <property type="match status" value="1"/>
</dbReference>
<dbReference type="GO" id="GO:0036297">
    <property type="term" value="P:interstrand cross-link repair"/>
    <property type="evidence" value="ECO:0007669"/>
    <property type="project" value="TreeGrafter"/>
</dbReference>
<dbReference type="GO" id="GO:0046872">
    <property type="term" value="F:metal ion binding"/>
    <property type="evidence" value="ECO:0007669"/>
    <property type="project" value="UniProtKB-KW"/>
</dbReference>
<evidence type="ECO:0000256" key="2">
    <source>
        <dbReference type="ARBA" id="ARBA00009046"/>
    </source>
</evidence>
<dbReference type="InterPro" id="IPR054712">
    <property type="entry name" value="Cas3-like_dom"/>
</dbReference>
<dbReference type="GO" id="GO:0005524">
    <property type="term" value="F:ATP binding"/>
    <property type="evidence" value="ECO:0007669"/>
    <property type="project" value="UniProtKB-KW"/>
</dbReference>
<dbReference type="InterPro" id="IPR011545">
    <property type="entry name" value="DEAD/DEAH_box_helicase_dom"/>
</dbReference>
<dbReference type="EMBL" id="FRCR01000021">
    <property type="protein sequence ID" value="SHM89677.1"/>
    <property type="molecule type" value="Genomic_DNA"/>
</dbReference>
<dbReference type="NCBIfam" id="TIGR01596">
    <property type="entry name" value="cas3_HD"/>
    <property type="match status" value="1"/>
</dbReference>
<dbReference type="Pfam" id="PF00270">
    <property type="entry name" value="DEAD"/>
    <property type="match status" value="1"/>
</dbReference>
<dbReference type="RefSeq" id="WP_073258546.1">
    <property type="nucleotide sequence ID" value="NZ_FRCR01000021.1"/>
</dbReference>
<feature type="domain" description="Helicase ATP-binding" evidence="10">
    <location>
        <begin position="271"/>
        <end position="450"/>
    </location>
</feature>
<evidence type="ECO:0000256" key="4">
    <source>
        <dbReference type="ARBA" id="ARBA00022723"/>
    </source>
</evidence>
<evidence type="ECO:0000259" key="11">
    <source>
        <dbReference type="PROSITE" id="PS51643"/>
    </source>
</evidence>
<keyword evidence="5" id="KW-0547">Nucleotide-binding</keyword>
<proteinExistence type="inferred from homology"/>
<keyword evidence="7" id="KW-0347">Helicase</keyword>
<evidence type="ECO:0000256" key="6">
    <source>
        <dbReference type="ARBA" id="ARBA00022801"/>
    </source>
</evidence>
<dbReference type="GO" id="GO:0003676">
    <property type="term" value="F:nucleic acid binding"/>
    <property type="evidence" value="ECO:0007669"/>
    <property type="project" value="InterPro"/>
</dbReference>
<dbReference type="CDD" id="cd09641">
    <property type="entry name" value="Cas3''_I"/>
    <property type="match status" value="1"/>
</dbReference>
<evidence type="ECO:0000256" key="1">
    <source>
        <dbReference type="ARBA" id="ARBA00006847"/>
    </source>
</evidence>
<evidence type="ECO:0000313" key="12">
    <source>
        <dbReference type="EMBL" id="SHM89677.1"/>
    </source>
</evidence>
<gene>
    <name evidence="12" type="ORF">SAMN05660826_02284</name>
</gene>
<sequence length="782" mass="91170">MVNESSFSEFYSHPGKPLEEHLINVANLAEKNLKQCPSDIFKEIERDLLFKIVRISALCHDIGKATSYFQTYLFASEEKRAKLKAMKETNHGLLSAVAAFFVAKKELENSFLPFVAFLAVKKHHGDFEDVIDEATVEEKDIEVLLKQVDSIEEGKLEILSARLEEAGLGQKITANVLRGWVQSLPNELGVVRRKLRRLERQQSINPYLLTNFLFSLLIDADKSEVTTGRIIERTDGKLGYYLVDKYKSAMNAEDNYLNRLREKAYQEVIEKDLDLESRLISINLPTGLGKTLTSLAFALKLRKEILSEKGYIPRIIYCLPFLSIIEQNAEQIEKVLRANGFEVDTSLLLKHHHLSEVYYKKEEIEFEPDHAKILIEGWNSEIIVTTFVQLFYALLSNKNKDLRKFHRLAGSIIILDEVQSIPSNYWLLVREILKELTEQLNCYVVFVTATEPLIFSRSEMIPLVDRNFYFEKMERVIVRPRLEKDITLEEFAESLDIEDGKSYLFILNTINSAKNFYNLLKERIGNEEMIYLSAHVVPYERLCRIKKMKERKVKFAVTTQVVEAGVDIDFDVVYRDLAPLDSINQAAGRCNRNWSGKGEVIVVSLRDERRLYSSYIYDPVLLDVTRRILERYRVIEEKKFLKIIEDYYREVQERKSGDKSRELLEAVYKMKYDSTDETAGIADFKLIEEDYPRLDVFIELNEEANEIWKNYLRIKEIKNLLERRREFNKIKADFYKYIVSIPLKIDNLPPEVAGFRYVGNNVLREYYDENTGFICEGVVALW</sequence>
<dbReference type="SMART" id="SM00471">
    <property type="entry name" value="HDc"/>
    <property type="match status" value="1"/>
</dbReference>
<dbReference type="Gene3D" id="1.10.3210.30">
    <property type="match status" value="1"/>
</dbReference>
<dbReference type="InterPro" id="IPR038257">
    <property type="entry name" value="CRISPR-assoc_Cas3_HD_sf"/>
</dbReference>
<keyword evidence="13" id="KW-1185">Reference proteome</keyword>
<keyword evidence="8" id="KW-0067">ATP-binding</keyword>
<dbReference type="Pfam" id="PF18019">
    <property type="entry name" value="Cas3_HD"/>
    <property type="match status" value="1"/>
</dbReference>
<dbReference type="PROSITE" id="PS51192">
    <property type="entry name" value="HELICASE_ATP_BIND_1"/>
    <property type="match status" value="1"/>
</dbReference>
<keyword evidence="3" id="KW-0540">Nuclease</keyword>